<dbReference type="PANTHER" id="PTHR21660:SF1">
    <property type="entry name" value="ACYL-COENZYME A THIOESTERASE 13"/>
    <property type="match status" value="1"/>
</dbReference>
<dbReference type="SUPFAM" id="SSF54637">
    <property type="entry name" value="Thioesterase/thiol ester dehydrase-isomerase"/>
    <property type="match status" value="1"/>
</dbReference>
<feature type="domain" description="Thioesterase" evidence="4">
    <location>
        <begin position="88"/>
        <end position="166"/>
    </location>
</feature>
<keyword evidence="6" id="KW-1185">Reference proteome</keyword>
<dbReference type="Proteomes" id="UP000781932">
    <property type="component" value="Unassembled WGS sequence"/>
</dbReference>
<dbReference type="PANTHER" id="PTHR21660">
    <property type="entry name" value="THIOESTERASE SUPERFAMILY MEMBER-RELATED"/>
    <property type="match status" value="1"/>
</dbReference>
<dbReference type="RefSeq" id="XP_038751412.1">
    <property type="nucleotide sequence ID" value="XM_038883817.1"/>
</dbReference>
<reference evidence="5" key="2">
    <citation type="submission" date="2020-11" db="EMBL/GenBank/DDBJ databases">
        <title>Whole genome sequencing of Colletotrichum sp.</title>
        <authorList>
            <person name="Li H."/>
        </authorList>
    </citation>
    <scope>NUCLEOTIDE SEQUENCE</scope>
    <source>
        <strain evidence="5">CkLH20</strain>
    </source>
</reference>
<evidence type="ECO:0000259" key="4">
    <source>
        <dbReference type="Pfam" id="PF03061"/>
    </source>
</evidence>
<dbReference type="InterPro" id="IPR029069">
    <property type="entry name" value="HotDog_dom_sf"/>
</dbReference>
<comment type="similarity">
    <text evidence="1">Belongs to the thioesterase PaaI family.</text>
</comment>
<accession>A0A9P6IGZ9</accession>
<name>A0A9P6IGZ9_9PEZI</name>
<evidence type="ECO:0000256" key="2">
    <source>
        <dbReference type="ARBA" id="ARBA00022801"/>
    </source>
</evidence>
<protein>
    <submittedName>
        <fullName evidence="5">Thioesterase superfamily protein</fullName>
    </submittedName>
</protein>
<proteinExistence type="inferred from homology"/>
<sequence length="186" mass="20682">MTKDAAPKETAGPNTPPHFASIFDSEDPEDRIRAWMSLEKNENGQLKSGNWMREIMPHVTLLSINSQGPHPSATFSFTVQPDHCNRANNLHGGCAATLFDFLTTLPLALINDRPGYWQYLGVSRTLQCSYVRPAPCGEECIVECEIVAIGRTLCQLKGVLRRKSDGAIFTTCEHHKFNVDPQPSKL</sequence>
<dbReference type="Gene3D" id="3.10.129.10">
    <property type="entry name" value="Hotdog Thioesterase"/>
    <property type="match status" value="1"/>
</dbReference>
<dbReference type="InterPro" id="IPR039298">
    <property type="entry name" value="ACOT13"/>
</dbReference>
<dbReference type="OrthoDB" id="2831072at2759"/>
<dbReference type="Pfam" id="PF03061">
    <property type="entry name" value="4HBT"/>
    <property type="match status" value="1"/>
</dbReference>
<keyword evidence="2" id="KW-0378">Hydrolase</keyword>
<dbReference type="GeneID" id="62156891"/>
<comment type="caution">
    <text evidence="5">The sequence shown here is derived from an EMBL/GenBank/DDBJ whole genome shotgun (WGS) entry which is preliminary data.</text>
</comment>
<evidence type="ECO:0000256" key="1">
    <source>
        <dbReference type="ARBA" id="ARBA00008324"/>
    </source>
</evidence>
<evidence type="ECO:0000256" key="3">
    <source>
        <dbReference type="SAM" id="MobiDB-lite"/>
    </source>
</evidence>
<dbReference type="EMBL" id="JAATWM020000002">
    <property type="protein sequence ID" value="KAF9881951.1"/>
    <property type="molecule type" value="Genomic_DNA"/>
</dbReference>
<evidence type="ECO:0000313" key="6">
    <source>
        <dbReference type="Proteomes" id="UP000781932"/>
    </source>
</evidence>
<dbReference type="GO" id="GO:0047617">
    <property type="term" value="F:fatty acyl-CoA hydrolase activity"/>
    <property type="evidence" value="ECO:0007669"/>
    <property type="project" value="InterPro"/>
</dbReference>
<dbReference type="InterPro" id="IPR006683">
    <property type="entry name" value="Thioestr_dom"/>
</dbReference>
<dbReference type="AlphaFoldDB" id="A0A9P6IGZ9"/>
<feature type="region of interest" description="Disordered" evidence="3">
    <location>
        <begin position="1"/>
        <end position="24"/>
    </location>
</feature>
<reference evidence="5" key="1">
    <citation type="submission" date="2020-03" db="EMBL/GenBank/DDBJ databases">
        <authorList>
            <person name="He L."/>
        </authorList>
    </citation>
    <scope>NUCLEOTIDE SEQUENCE</scope>
    <source>
        <strain evidence="5">CkLH20</strain>
    </source>
</reference>
<gene>
    <name evidence="5" type="ORF">CkaCkLH20_01097</name>
</gene>
<organism evidence="5 6">
    <name type="scientific">Colletotrichum karsti</name>
    <dbReference type="NCBI Taxonomy" id="1095194"/>
    <lineage>
        <taxon>Eukaryota</taxon>
        <taxon>Fungi</taxon>
        <taxon>Dikarya</taxon>
        <taxon>Ascomycota</taxon>
        <taxon>Pezizomycotina</taxon>
        <taxon>Sordariomycetes</taxon>
        <taxon>Hypocreomycetidae</taxon>
        <taxon>Glomerellales</taxon>
        <taxon>Glomerellaceae</taxon>
        <taxon>Colletotrichum</taxon>
        <taxon>Colletotrichum boninense species complex</taxon>
    </lineage>
</organism>
<evidence type="ECO:0000313" key="5">
    <source>
        <dbReference type="EMBL" id="KAF9881951.1"/>
    </source>
</evidence>
<dbReference type="CDD" id="cd03443">
    <property type="entry name" value="PaaI_thioesterase"/>
    <property type="match status" value="1"/>
</dbReference>